<keyword evidence="3" id="KW-0028">Amino-acid biosynthesis</keyword>
<dbReference type="AlphaFoldDB" id="A0A9N9F0T7"/>
<evidence type="ECO:0000259" key="17">
    <source>
        <dbReference type="PROSITE" id="PS51171"/>
    </source>
</evidence>
<evidence type="ECO:0000256" key="4">
    <source>
        <dbReference type="ARBA" id="ARBA00022723"/>
    </source>
</evidence>
<keyword evidence="11" id="KW-0456">Lyase</keyword>
<dbReference type="EC" id="4.2.1.51" evidence="2"/>
<keyword evidence="20" id="KW-1185">Reference proteome</keyword>
<evidence type="ECO:0000259" key="16">
    <source>
        <dbReference type="PROSITE" id="PS50405"/>
    </source>
</evidence>
<organism evidence="19 20">
    <name type="scientific">Funneliformis caledonium</name>
    <dbReference type="NCBI Taxonomy" id="1117310"/>
    <lineage>
        <taxon>Eukaryota</taxon>
        <taxon>Fungi</taxon>
        <taxon>Fungi incertae sedis</taxon>
        <taxon>Mucoromycota</taxon>
        <taxon>Glomeromycotina</taxon>
        <taxon>Glomeromycetes</taxon>
        <taxon>Glomerales</taxon>
        <taxon>Glomeraceae</taxon>
        <taxon>Funneliformis</taxon>
    </lineage>
</organism>
<evidence type="ECO:0000256" key="12">
    <source>
        <dbReference type="ARBA" id="ARBA00047848"/>
    </source>
</evidence>
<dbReference type="PROSITE" id="PS51671">
    <property type="entry name" value="ACT"/>
    <property type="match status" value="1"/>
</dbReference>
<dbReference type="SUPFAM" id="SSF89942">
    <property type="entry name" value="eEF1-gamma domain"/>
    <property type="match status" value="1"/>
</dbReference>
<dbReference type="GO" id="GO:0004664">
    <property type="term" value="F:prephenate dehydratase activity"/>
    <property type="evidence" value="ECO:0007669"/>
    <property type="project" value="UniProtKB-EC"/>
</dbReference>
<dbReference type="PROSITE" id="PS51171">
    <property type="entry name" value="PREPHENATE_DEHYDR_3"/>
    <property type="match status" value="1"/>
</dbReference>
<dbReference type="Pfam" id="PF00647">
    <property type="entry name" value="EF1G"/>
    <property type="match status" value="1"/>
</dbReference>
<dbReference type="SUPFAM" id="SSF47616">
    <property type="entry name" value="GST C-terminal domain-like"/>
    <property type="match status" value="1"/>
</dbReference>
<dbReference type="InterPro" id="IPR002912">
    <property type="entry name" value="ACT_dom"/>
</dbReference>
<dbReference type="GO" id="GO:0003746">
    <property type="term" value="F:translation elongation factor activity"/>
    <property type="evidence" value="ECO:0007669"/>
    <property type="project" value="UniProtKB-UniRule"/>
</dbReference>
<dbReference type="InterPro" id="IPR010987">
    <property type="entry name" value="Glutathione-S-Trfase_C-like"/>
</dbReference>
<dbReference type="SUPFAM" id="SSF53850">
    <property type="entry name" value="Periplasmic binding protein-like II"/>
    <property type="match status" value="1"/>
</dbReference>
<dbReference type="FunFam" id="3.30.70.260:FF:000012">
    <property type="entry name" value="Prephenate dehydratase"/>
    <property type="match status" value="1"/>
</dbReference>
<dbReference type="InterPro" id="IPR036249">
    <property type="entry name" value="Thioredoxin-like_sf"/>
</dbReference>
<feature type="domain" description="EF-1-gamma C-terminal" evidence="14">
    <location>
        <begin position="207"/>
        <end position="370"/>
    </location>
</feature>
<dbReference type="Pfam" id="PF02798">
    <property type="entry name" value="GST_N"/>
    <property type="match status" value="1"/>
</dbReference>
<dbReference type="GO" id="GO:0005737">
    <property type="term" value="C:cytoplasm"/>
    <property type="evidence" value="ECO:0007669"/>
    <property type="project" value="TreeGrafter"/>
</dbReference>
<dbReference type="EMBL" id="CAJVPQ010000684">
    <property type="protein sequence ID" value="CAG8502513.1"/>
    <property type="molecule type" value="Genomic_DNA"/>
</dbReference>
<dbReference type="SFLD" id="SFLDS00019">
    <property type="entry name" value="Glutathione_Transferase_(cytos"/>
    <property type="match status" value="1"/>
</dbReference>
<dbReference type="FunFam" id="3.40.30.10:FF:000142">
    <property type="entry name" value="Elongation factor 1 gamma"/>
    <property type="match status" value="1"/>
</dbReference>
<feature type="domain" description="GST C-terminal" evidence="16">
    <location>
        <begin position="90"/>
        <end position="218"/>
    </location>
</feature>
<dbReference type="FunFam" id="3.40.190.10:FF:000034">
    <property type="entry name" value="Chorismate mutase/prephenate dehydratase"/>
    <property type="match status" value="1"/>
</dbReference>
<evidence type="ECO:0000256" key="3">
    <source>
        <dbReference type="ARBA" id="ARBA00022605"/>
    </source>
</evidence>
<dbReference type="InterPro" id="IPR045865">
    <property type="entry name" value="ACT-like_dom_sf"/>
</dbReference>
<dbReference type="PROSITE" id="PS50405">
    <property type="entry name" value="GST_CTER"/>
    <property type="match status" value="1"/>
</dbReference>
<dbReference type="CDD" id="cd13630">
    <property type="entry name" value="PBP2_PDT_1"/>
    <property type="match status" value="1"/>
</dbReference>
<keyword evidence="4" id="KW-0479">Metal-binding</keyword>
<keyword evidence="6" id="KW-0863">Zinc-finger</keyword>
<evidence type="ECO:0000256" key="8">
    <source>
        <dbReference type="ARBA" id="ARBA00022917"/>
    </source>
</evidence>
<evidence type="ECO:0000256" key="6">
    <source>
        <dbReference type="ARBA" id="ARBA00022771"/>
    </source>
</evidence>
<keyword evidence="9" id="KW-0057">Aromatic amino acid biosynthesis</keyword>
<dbReference type="CDD" id="cd04905">
    <property type="entry name" value="ACT_CM-PDT"/>
    <property type="match status" value="1"/>
</dbReference>
<dbReference type="Gene3D" id="1.20.1050.10">
    <property type="match status" value="1"/>
</dbReference>
<dbReference type="InterPro" id="IPR027377">
    <property type="entry name" value="ZAR1/RTP1-5-like_Znf-3CxxC"/>
</dbReference>
<dbReference type="InterPro" id="IPR036282">
    <property type="entry name" value="Glutathione-S-Trfase_C_sf"/>
</dbReference>
<gene>
    <name evidence="19" type="ORF">FCALED_LOCUS3779</name>
</gene>
<evidence type="ECO:0000259" key="18">
    <source>
        <dbReference type="PROSITE" id="PS51671"/>
    </source>
</evidence>
<dbReference type="OrthoDB" id="249703at2759"/>
<dbReference type="InterPro" id="IPR040079">
    <property type="entry name" value="Glutathione_S-Trfase"/>
</dbReference>
<dbReference type="Gene3D" id="3.40.190.10">
    <property type="entry name" value="Periplasmic binding protein-like II"/>
    <property type="match status" value="2"/>
</dbReference>
<dbReference type="FunFam" id="1.20.1050.10:FF:000006">
    <property type="entry name" value="Elongation factor 1 gamma"/>
    <property type="match status" value="1"/>
</dbReference>
<dbReference type="PANTHER" id="PTHR43986">
    <property type="entry name" value="ELONGATION FACTOR 1-GAMMA"/>
    <property type="match status" value="1"/>
</dbReference>
<dbReference type="GO" id="GO:0009094">
    <property type="term" value="P:L-phenylalanine biosynthetic process"/>
    <property type="evidence" value="ECO:0007669"/>
    <property type="project" value="UniProtKB-KW"/>
</dbReference>
<reference evidence="19" key="1">
    <citation type="submission" date="2021-06" db="EMBL/GenBank/DDBJ databases">
        <authorList>
            <person name="Kallberg Y."/>
            <person name="Tangrot J."/>
            <person name="Rosling A."/>
        </authorList>
    </citation>
    <scope>NUCLEOTIDE SEQUENCE</scope>
    <source>
        <strain evidence="19">UK204</strain>
    </source>
</reference>
<evidence type="ECO:0000256" key="13">
    <source>
        <dbReference type="PROSITE-ProRule" id="PRU00519"/>
    </source>
</evidence>
<dbReference type="Gene3D" id="3.40.30.10">
    <property type="entry name" value="Glutaredoxin"/>
    <property type="match status" value="1"/>
</dbReference>
<comment type="pathway">
    <text evidence="1">Amino-acid biosynthesis; L-phenylalanine biosynthesis; phenylpyruvate from prephenate: step 1/1.</text>
</comment>
<dbReference type="PROSITE" id="PS50404">
    <property type="entry name" value="GST_NTER"/>
    <property type="match status" value="1"/>
</dbReference>
<dbReference type="InterPro" id="IPR001086">
    <property type="entry name" value="Preph_deHydtase"/>
</dbReference>
<dbReference type="GO" id="GO:0005634">
    <property type="term" value="C:nucleus"/>
    <property type="evidence" value="ECO:0007669"/>
    <property type="project" value="TreeGrafter"/>
</dbReference>
<dbReference type="InterPro" id="IPR001662">
    <property type="entry name" value="EF1B_G_C"/>
</dbReference>
<evidence type="ECO:0000313" key="20">
    <source>
        <dbReference type="Proteomes" id="UP000789570"/>
    </source>
</evidence>
<dbReference type="SMART" id="SM01328">
    <property type="entry name" value="zf-3CxxC"/>
    <property type="match status" value="1"/>
</dbReference>
<feature type="domain" description="GST N-terminal" evidence="15">
    <location>
        <begin position="3"/>
        <end position="85"/>
    </location>
</feature>
<dbReference type="PANTHER" id="PTHR43986:SF1">
    <property type="entry name" value="ELONGATION FACTOR 1-GAMMA"/>
    <property type="match status" value="1"/>
</dbReference>
<comment type="caution">
    <text evidence="19">The sequence shown here is derived from an EMBL/GenBank/DDBJ whole genome shotgun (WGS) entry which is preliminary data.</text>
</comment>
<evidence type="ECO:0000259" key="14">
    <source>
        <dbReference type="PROSITE" id="PS50040"/>
    </source>
</evidence>
<protein>
    <recommendedName>
        <fullName evidence="2">prephenate dehydratase</fullName>
        <ecNumber evidence="2">4.2.1.51</ecNumber>
    </recommendedName>
</protein>
<dbReference type="SMART" id="SM01183">
    <property type="entry name" value="EF1G"/>
    <property type="match status" value="1"/>
</dbReference>
<keyword evidence="10" id="KW-0584">Phenylalanine biosynthesis</keyword>
<comment type="catalytic activity">
    <reaction evidence="12">
        <text>prephenate + H(+) = 3-phenylpyruvate + CO2 + H2O</text>
        <dbReference type="Rhea" id="RHEA:21648"/>
        <dbReference type="ChEBI" id="CHEBI:15377"/>
        <dbReference type="ChEBI" id="CHEBI:15378"/>
        <dbReference type="ChEBI" id="CHEBI:16526"/>
        <dbReference type="ChEBI" id="CHEBI:18005"/>
        <dbReference type="ChEBI" id="CHEBI:29934"/>
        <dbReference type="EC" id="4.2.1.51"/>
    </reaction>
</comment>
<dbReference type="Proteomes" id="UP000789570">
    <property type="component" value="Unassembled WGS sequence"/>
</dbReference>
<dbReference type="InterPro" id="IPR050802">
    <property type="entry name" value="EF-GSTs"/>
</dbReference>
<feature type="domain" description="ACT" evidence="18">
    <location>
        <begin position="567"/>
        <end position="644"/>
    </location>
</feature>
<evidence type="ECO:0000256" key="11">
    <source>
        <dbReference type="ARBA" id="ARBA00023239"/>
    </source>
</evidence>
<keyword evidence="7" id="KW-0862">Zinc</keyword>
<name>A0A9N9F0T7_9GLOM</name>
<evidence type="ECO:0000256" key="7">
    <source>
        <dbReference type="ARBA" id="ARBA00022833"/>
    </source>
</evidence>
<evidence type="ECO:0000256" key="1">
    <source>
        <dbReference type="ARBA" id="ARBA00004741"/>
    </source>
</evidence>
<dbReference type="SUPFAM" id="SSF55021">
    <property type="entry name" value="ACT-like"/>
    <property type="match status" value="1"/>
</dbReference>
<evidence type="ECO:0000256" key="2">
    <source>
        <dbReference type="ARBA" id="ARBA00013147"/>
    </source>
</evidence>
<evidence type="ECO:0000259" key="15">
    <source>
        <dbReference type="PROSITE" id="PS50404"/>
    </source>
</evidence>
<evidence type="ECO:0000256" key="10">
    <source>
        <dbReference type="ARBA" id="ARBA00023222"/>
    </source>
</evidence>
<dbReference type="Gene3D" id="3.30.70.1010">
    <property type="entry name" value="Translation elongation factor EF1B, gamma chain, conserved domain"/>
    <property type="match status" value="1"/>
</dbReference>
<evidence type="ECO:0000256" key="9">
    <source>
        <dbReference type="ARBA" id="ARBA00023141"/>
    </source>
</evidence>
<dbReference type="Pfam" id="PF13695">
    <property type="entry name" value="Zn_ribbon_3CxxC"/>
    <property type="match status" value="1"/>
</dbReference>
<dbReference type="CDD" id="cd03181">
    <property type="entry name" value="GST_C_EF1Bgamma_like"/>
    <property type="match status" value="1"/>
</dbReference>
<keyword evidence="5 13" id="KW-0251">Elongation factor</keyword>
<dbReference type="Pfam" id="PF00800">
    <property type="entry name" value="PDT"/>
    <property type="match status" value="1"/>
</dbReference>
<keyword evidence="8 13" id="KW-0648">Protein biosynthesis</keyword>
<dbReference type="CDD" id="cd03044">
    <property type="entry name" value="GST_N_EF1Bgamma"/>
    <property type="match status" value="1"/>
</dbReference>
<dbReference type="SFLD" id="SFLDG00358">
    <property type="entry name" value="Main_(cytGST)"/>
    <property type="match status" value="1"/>
</dbReference>
<dbReference type="GO" id="GO:0008270">
    <property type="term" value="F:zinc ion binding"/>
    <property type="evidence" value="ECO:0007669"/>
    <property type="project" value="UniProtKB-KW"/>
</dbReference>
<feature type="domain" description="Prephenate dehydratase" evidence="17">
    <location>
        <begin position="380"/>
        <end position="554"/>
    </location>
</feature>
<dbReference type="FunFam" id="3.30.70.1010:FF:000001">
    <property type="entry name" value="Elongation factor 1-gamma 1"/>
    <property type="match status" value="1"/>
</dbReference>
<dbReference type="Gene3D" id="3.30.70.260">
    <property type="match status" value="1"/>
</dbReference>
<dbReference type="InterPro" id="IPR036433">
    <property type="entry name" value="EF1B_G_C_sf"/>
</dbReference>
<proteinExistence type="predicted"/>
<evidence type="ECO:0000256" key="5">
    <source>
        <dbReference type="ARBA" id="ARBA00022768"/>
    </source>
</evidence>
<accession>A0A9N9F0T7</accession>
<evidence type="ECO:0000313" key="19">
    <source>
        <dbReference type="EMBL" id="CAG8502513.1"/>
    </source>
</evidence>
<dbReference type="InterPro" id="IPR004045">
    <property type="entry name" value="Glutathione_S-Trfase_N"/>
</dbReference>
<dbReference type="Pfam" id="PF00043">
    <property type="entry name" value="GST_C"/>
    <property type="match status" value="1"/>
</dbReference>
<dbReference type="NCBIfam" id="NF008865">
    <property type="entry name" value="PRK11898.1"/>
    <property type="match status" value="1"/>
</dbReference>
<dbReference type="InterPro" id="IPR004046">
    <property type="entry name" value="GST_C"/>
</dbReference>
<dbReference type="SUPFAM" id="SSF52833">
    <property type="entry name" value="Thioredoxin-like"/>
    <property type="match status" value="1"/>
</dbReference>
<sequence length="842" mass="96561">MASIGKIYCYPNNPRVFKILIAAQYNELEVEVAEFELGTDNKKPEFLAKFHNEKVPAFESTEGSIYLNESGAIAYYVASQKEGTQLLGKDKTEISQILQYILFAENEITPHANTWVNPILGITSYNKAAHNQAVDGLKKSLSVLEKVLLNKTFLVGERITLADIAVSTSLYLPFKLVLDAEFRKNHQNLSRWYNTLINQPAFKKVLGEITLAEVAVAYTRIPLNLEEWKRVYSNNDTRPTAINWFWENFDPKGYSIWRVDYKYNEELTKVFMSSNLIGGFFNRLERARKYAFGSLVVLGEDNANSISGYFVIRGQEIPEEVSDAADYDSYNFQKVDHTDSAVKSSFEDFIAWDGHLDGKKFADVEEKIMSASNSSQKDVSIAYFGPVGSYTHQAALEKFGDSVSYFPQSTINDVFDSVENGRVTYGIVPFENSTYGSVISTLDRFITCKTQILSETYFKINHCLLSKSNFSTLNKVYSHPQGFGQCQNYLDTHLKDVQRVDAMSTSKAAEIAASEPYSAAIASVVCAELYGLDILEKDIQDAKINITRFFILGSSSDIPSDDDKTCILFTVDHRKPGALCDALNSFKSQDVNLIKIDSRPSLQRPWHYVFFIEIQGHKEDEQVQKALSQLNECCLDVKLLGSYPNQRPNFLEEEIKSLTSHKWRCNLKTKWVSEIIRHLAQNKNYIVYGNWLCRQREKNEKCHEWQSQEPLKNYLTQQKKLDVVPIDKMPHIEIFCHLEWSNHYRVFGKWKCRHCSNKWRSAHTWISLQKFIEKTPGKRLSLDDFFMQKCVKCFNTSRILNYNPLLNSSYEKDDDVKPHLAELCAKCMSGHYCREADIDHID</sequence>
<dbReference type="PROSITE" id="PS50040">
    <property type="entry name" value="EF1G_C"/>
    <property type="match status" value="1"/>
</dbReference>
<dbReference type="Pfam" id="PF01842">
    <property type="entry name" value="ACT"/>
    <property type="match status" value="1"/>
</dbReference>